<evidence type="ECO:0008006" key="3">
    <source>
        <dbReference type="Google" id="ProtNLM"/>
    </source>
</evidence>
<evidence type="ECO:0000313" key="2">
    <source>
        <dbReference type="Proteomes" id="UP000471166"/>
    </source>
</evidence>
<dbReference type="EMBL" id="JAAGVB010000012">
    <property type="protein sequence ID" value="NEW32896.1"/>
    <property type="molecule type" value="Genomic_DNA"/>
</dbReference>
<gene>
    <name evidence="1" type="ORF">GV791_10015</name>
</gene>
<dbReference type="SUPFAM" id="SSF55961">
    <property type="entry name" value="Bet v1-like"/>
    <property type="match status" value="1"/>
</dbReference>
<name>A0A6P1CNY6_9NOCA</name>
<accession>A0A6P1CNY6</accession>
<dbReference type="Gene3D" id="3.30.530.20">
    <property type="match status" value="1"/>
</dbReference>
<evidence type="ECO:0000313" key="1">
    <source>
        <dbReference type="EMBL" id="NEW32896.1"/>
    </source>
</evidence>
<proteinExistence type="predicted"/>
<dbReference type="InterPro" id="IPR023393">
    <property type="entry name" value="START-like_dom_sf"/>
</dbReference>
<organism evidence="1 2">
    <name type="scientific">Nocardia cyriacigeorgica</name>
    <dbReference type="NCBI Taxonomy" id="135487"/>
    <lineage>
        <taxon>Bacteria</taxon>
        <taxon>Bacillati</taxon>
        <taxon>Actinomycetota</taxon>
        <taxon>Actinomycetes</taxon>
        <taxon>Mycobacteriales</taxon>
        <taxon>Nocardiaceae</taxon>
        <taxon>Nocardia</taxon>
    </lineage>
</organism>
<sequence length="174" mass="18915">MAPEGALVDYIDKARHQVIDLVGKVVGATGGGVSTQTVTIAAPRAQVQRFWRDPENLSAVLDGIARVSATGPDRLEWRFDPLDGESLRWETEVVDKTDELRFVGEHDDQIRVSFADAPHDLGTEVTIRTTTPAPGLLTGAVAFTALYRARALLQTGESPTLAHNPSGRRDEQET</sequence>
<reference evidence="1 2" key="1">
    <citation type="submission" date="2020-01" db="EMBL/GenBank/DDBJ databases">
        <title>Genetics and antimicrobial susceptibilities of Nocardia species isolated from the soil; a comparison with species isolated from humans.</title>
        <authorList>
            <person name="Carrasco G."/>
            <person name="Monzon S."/>
            <person name="Sansegundo M."/>
            <person name="Garcia E."/>
            <person name="Garrido N."/>
            <person name="Medina M.J."/>
            <person name="Villalon P."/>
            <person name="Ramirez-Arocha A.C."/>
            <person name="Jimenez P."/>
            <person name="Cuesta I."/>
            <person name="Valdezate S."/>
        </authorList>
    </citation>
    <scope>NUCLEOTIDE SEQUENCE [LARGE SCALE GENOMIC DNA]</scope>
    <source>
        <strain evidence="1 2">CNM20110626</strain>
    </source>
</reference>
<comment type="caution">
    <text evidence="1">The sequence shown here is derived from an EMBL/GenBank/DDBJ whole genome shotgun (WGS) entry which is preliminary data.</text>
</comment>
<dbReference type="Proteomes" id="UP000471166">
    <property type="component" value="Unassembled WGS sequence"/>
</dbReference>
<dbReference type="AlphaFoldDB" id="A0A6P1CNY6"/>
<protein>
    <recommendedName>
        <fullName evidence="3">Cyclase</fullName>
    </recommendedName>
</protein>